<feature type="transmembrane region" description="Helical" evidence="1">
    <location>
        <begin position="36"/>
        <end position="60"/>
    </location>
</feature>
<protein>
    <submittedName>
        <fullName evidence="2">Membrane protein</fullName>
    </submittedName>
</protein>
<feature type="transmembrane region" description="Helical" evidence="1">
    <location>
        <begin position="67"/>
        <end position="91"/>
    </location>
</feature>
<sequence>MRFIIRVVINAFAIWVVTLIPVLGVDVRAFEPGETLQFVLTLLAVAAIFALVNSIIGTIIKIVAFPLYILTLGLITFIVNGFLLWLTAWITSGFGWGLSVESFWWGVLAAILISIINAVFGAILRPQKKKRRR</sequence>
<dbReference type="Pfam" id="PF04020">
    <property type="entry name" value="Phage_holin_4_2"/>
    <property type="match status" value="1"/>
</dbReference>
<name>A0ABM8FWK2_9MICO</name>
<keyword evidence="1" id="KW-0812">Transmembrane</keyword>
<reference evidence="3" key="1">
    <citation type="journal article" date="2019" name="Int. J. Syst. Evol. Microbiol.">
        <title>The Global Catalogue of Microorganisms (GCM) 10K type strain sequencing project: providing services to taxonomists for standard genome sequencing and annotation.</title>
        <authorList>
            <consortium name="The Broad Institute Genomics Platform"/>
            <consortium name="The Broad Institute Genome Sequencing Center for Infectious Disease"/>
            <person name="Wu L."/>
            <person name="Ma J."/>
        </authorList>
    </citation>
    <scope>NUCLEOTIDE SEQUENCE [LARGE SCALE GENOMIC DNA]</scope>
    <source>
        <strain evidence="3">NBRC 106310</strain>
    </source>
</reference>
<dbReference type="PANTHER" id="PTHR37309">
    <property type="entry name" value="SLR0284 PROTEIN"/>
    <property type="match status" value="1"/>
</dbReference>
<feature type="transmembrane region" description="Helical" evidence="1">
    <location>
        <begin position="7"/>
        <end position="24"/>
    </location>
</feature>
<keyword evidence="1" id="KW-0472">Membrane</keyword>
<dbReference type="PANTHER" id="PTHR37309:SF1">
    <property type="entry name" value="SLR0284 PROTEIN"/>
    <property type="match status" value="1"/>
</dbReference>
<dbReference type="EMBL" id="AP027728">
    <property type="protein sequence ID" value="BDZ40068.1"/>
    <property type="molecule type" value="Genomic_DNA"/>
</dbReference>
<dbReference type="RefSeq" id="WP_286300556.1">
    <property type="nucleotide sequence ID" value="NZ_AP027728.1"/>
</dbReference>
<evidence type="ECO:0000313" key="2">
    <source>
        <dbReference type="EMBL" id="BDZ40068.1"/>
    </source>
</evidence>
<dbReference type="InterPro" id="IPR007165">
    <property type="entry name" value="Phage_holin_4_2"/>
</dbReference>
<feature type="transmembrane region" description="Helical" evidence="1">
    <location>
        <begin position="103"/>
        <end position="124"/>
    </location>
</feature>
<evidence type="ECO:0000256" key="1">
    <source>
        <dbReference type="SAM" id="Phobius"/>
    </source>
</evidence>
<dbReference type="Proteomes" id="UP001321543">
    <property type="component" value="Chromosome"/>
</dbReference>
<keyword evidence="3" id="KW-1185">Reference proteome</keyword>
<organism evidence="2 3">
    <name type="scientific">Microbacterium suwonense</name>
    <dbReference type="NCBI Taxonomy" id="683047"/>
    <lineage>
        <taxon>Bacteria</taxon>
        <taxon>Bacillati</taxon>
        <taxon>Actinomycetota</taxon>
        <taxon>Actinomycetes</taxon>
        <taxon>Micrococcales</taxon>
        <taxon>Microbacteriaceae</taxon>
        <taxon>Microbacterium</taxon>
    </lineage>
</organism>
<accession>A0ABM8FWK2</accession>
<gene>
    <name evidence="2" type="ORF">GCM10025863_26820</name>
</gene>
<keyword evidence="1" id="KW-1133">Transmembrane helix</keyword>
<proteinExistence type="predicted"/>
<evidence type="ECO:0000313" key="3">
    <source>
        <dbReference type="Proteomes" id="UP001321543"/>
    </source>
</evidence>